<keyword evidence="2" id="KW-1185">Reference proteome</keyword>
<protein>
    <submittedName>
        <fullName evidence="1">Uncharacterized protein</fullName>
    </submittedName>
</protein>
<dbReference type="EMBL" id="MZ398135">
    <property type="protein sequence ID" value="QXP45146.1"/>
    <property type="molecule type" value="Genomic_DNA"/>
</dbReference>
<evidence type="ECO:0000313" key="1">
    <source>
        <dbReference type="EMBL" id="QXP45146.1"/>
    </source>
</evidence>
<reference evidence="1 2" key="1">
    <citation type="journal article" date="2021" name="Microbiol. Resour. Announc.">
        <title>Genome Sequences of Bacteriophages cd2, cd3, and cd4, which Specifically Target Carnobacterium divergens.</title>
        <authorList>
            <person name="Zhang P."/>
            <person name="Britton A.P."/>
            <person name="Visser K.A."/>
            <person name="Welke C.A."/>
            <person name="Wassink H."/>
            <person name="Prins E."/>
            <person name="Yang X."/>
            <person name="Martin-Visscher L.A."/>
        </authorList>
    </citation>
    <scope>NUCLEOTIDE SEQUENCE [LARGE SCALE GENOMIC DNA]</scope>
    <source>
        <strain evidence="2">cd2</strain>
    </source>
</reference>
<sequence length="148" mass="17025">MIQLINIKGKQYPIKFTNKSLHYLEVGWGESYLNKLMTYTPSVQSNILFYSMIINFEEFENETIESTASLIQDCLENNDFTLEEFYVKVGKAHNDSVIVKQLFKQVETSPSESEGLRAFDNGRGGLYGLVRRVRDICTRFLVKHAKGV</sequence>
<proteinExistence type="predicted"/>
<organism evidence="1 2">
    <name type="scientific">Carnobacterium phage cd2</name>
    <dbReference type="NCBI Taxonomy" id="2849244"/>
    <lineage>
        <taxon>Viruses</taxon>
        <taxon>Duplodnaviria</taxon>
        <taxon>Heunggongvirae</taxon>
        <taxon>Uroviricota</taxon>
        <taxon>Caudoviricetes</taxon>
        <taxon>Carnodivirus</taxon>
        <taxon>Carnodivirus cd2-like</taxon>
    </lineage>
</organism>
<name>A0AAE7VHL6_9CAUD</name>
<evidence type="ECO:0000313" key="2">
    <source>
        <dbReference type="Proteomes" id="UP000827445"/>
    </source>
</evidence>
<accession>A0AAE7VHL6</accession>
<gene>
    <name evidence="1" type="ORF">cd2_020</name>
</gene>
<dbReference type="Proteomes" id="UP000827445">
    <property type="component" value="Segment"/>
</dbReference>